<evidence type="ECO:0000313" key="2">
    <source>
        <dbReference type="EMBL" id="KAJ3597359.1"/>
    </source>
</evidence>
<protein>
    <submittedName>
        <fullName evidence="2">Uncharacterized protein</fullName>
    </submittedName>
</protein>
<keyword evidence="3" id="KW-1185">Reference proteome</keyword>
<dbReference type="Proteomes" id="UP001148018">
    <property type="component" value="Unassembled WGS sequence"/>
</dbReference>
<dbReference type="OrthoDB" id="9428792at2759"/>
<keyword evidence="1" id="KW-0732">Signal</keyword>
<evidence type="ECO:0000256" key="1">
    <source>
        <dbReference type="SAM" id="SignalP"/>
    </source>
</evidence>
<accession>A0A9Q0DZP5</accession>
<organism evidence="2 3">
    <name type="scientific">Muraenolepis orangiensis</name>
    <name type="common">Patagonian moray cod</name>
    <dbReference type="NCBI Taxonomy" id="630683"/>
    <lineage>
        <taxon>Eukaryota</taxon>
        <taxon>Metazoa</taxon>
        <taxon>Chordata</taxon>
        <taxon>Craniata</taxon>
        <taxon>Vertebrata</taxon>
        <taxon>Euteleostomi</taxon>
        <taxon>Actinopterygii</taxon>
        <taxon>Neopterygii</taxon>
        <taxon>Teleostei</taxon>
        <taxon>Neoteleostei</taxon>
        <taxon>Acanthomorphata</taxon>
        <taxon>Zeiogadaria</taxon>
        <taxon>Gadariae</taxon>
        <taxon>Gadiformes</taxon>
        <taxon>Muraenolepidoidei</taxon>
        <taxon>Muraenolepididae</taxon>
        <taxon>Muraenolepis</taxon>
    </lineage>
</organism>
<feature type="chain" id="PRO_5040440015" evidence="1">
    <location>
        <begin position="23"/>
        <end position="101"/>
    </location>
</feature>
<feature type="signal peptide" evidence="1">
    <location>
        <begin position="1"/>
        <end position="22"/>
    </location>
</feature>
<name>A0A9Q0DZP5_9TELE</name>
<evidence type="ECO:0000313" key="3">
    <source>
        <dbReference type="Proteomes" id="UP001148018"/>
    </source>
</evidence>
<proteinExistence type="predicted"/>
<reference evidence="2" key="1">
    <citation type="submission" date="2022-07" db="EMBL/GenBank/DDBJ databases">
        <title>Chromosome-level genome of Muraenolepis orangiensis.</title>
        <authorList>
            <person name="Kim J."/>
        </authorList>
    </citation>
    <scope>NUCLEOTIDE SEQUENCE</scope>
    <source>
        <strain evidence="2">KU_S4_2022</strain>
        <tissue evidence="2">Muscle</tissue>
    </source>
</reference>
<comment type="caution">
    <text evidence="2">The sequence shown here is derived from an EMBL/GenBank/DDBJ whole genome shotgun (WGS) entry which is preliminary data.</text>
</comment>
<dbReference type="EMBL" id="JANIIK010000109">
    <property type="protein sequence ID" value="KAJ3597359.1"/>
    <property type="molecule type" value="Genomic_DNA"/>
</dbReference>
<dbReference type="AlphaFoldDB" id="A0A9Q0DZP5"/>
<sequence length="101" mass="11060">MKAFSIAVAVTLVLAFVSQLESASVPLGGGFFNFSSWDPTDNFSVFTVGPNHQTLSTPGKDHQRITSGVLLSPTFKGIYAYFVSRPMAYCNILPYNSFTKR</sequence>
<gene>
    <name evidence="2" type="ORF">NHX12_000887</name>
</gene>